<protein>
    <submittedName>
        <fullName evidence="1">Uncharacterized protein</fullName>
    </submittedName>
</protein>
<gene>
    <name evidence="1" type="ORF">P153DRAFT_308205</name>
</gene>
<keyword evidence="2" id="KW-1185">Reference proteome</keyword>
<accession>A0A6A6ANP0</accession>
<dbReference type="OrthoDB" id="3795156at2759"/>
<dbReference type="EMBL" id="ML977499">
    <property type="protein sequence ID" value="KAF2133410.1"/>
    <property type="molecule type" value="Genomic_DNA"/>
</dbReference>
<evidence type="ECO:0000313" key="2">
    <source>
        <dbReference type="Proteomes" id="UP000799771"/>
    </source>
</evidence>
<dbReference type="AlphaFoldDB" id="A0A6A6ANP0"/>
<evidence type="ECO:0000313" key="1">
    <source>
        <dbReference type="EMBL" id="KAF2133410.1"/>
    </source>
</evidence>
<reference evidence="1" key="1">
    <citation type="journal article" date="2020" name="Stud. Mycol.">
        <title>101 Dothideomycetes genomes: a test case for predicting lifestyles and emergence of pathogens.</title>
        <authorList>
            <person name="Haridas S."/>
            <person name="Albert R."/>
            <person name="Binder M."/>
            <person name="Bloem J."/>
            <person name="Labutti K."/>
            <person name="Salamov A."/>
            <person name="Andreopoulos B."/>
            <person name="Baker S."/>
            <person name="Barry K."/>
            <person name="Bills G."/>
            <person name="Bluhm B."/>
            <person name="Cannon C."/>
            <person name="Castanera R."/>
            <person name="Culley D."/>
            <person name="Daum C."/>
            <person name="Ezra D."/>
            <person name="Gonzalez J."/>
            <person name="Henrissat B."/>
            <person name="Kuo A."/>
            <person name="Liang C."/>
            <person name="Lipzen A."/>
            <person name="Lutzoni F."/>
            <person name="Magnuson J."/>
            <person name="Mondo S."/>
            <person name="Nolan M."/>
            <person name="Ohm R."/>
            <person name="Pangilinan J."/>
            <person name="Park H.-J."/>
            <person name="Ramirez L."/>
            <person name="Alfaro M."/>
            <person name="Sun H."/>
            <person name="Tritt A."/>
            <person name="Yoshinaga Y."/>
            <person name="Zwiers L.-H."/>
            <person name="Turgeon B."/>
            <person name="Goodwin S."/>
            <person name="Spatafora J."/>
            <person name="Crous P."/>
            <person name="Grigoriev I."/>
        </authorList>
    </citation>
    <scope>NUCLEOTIDE SEQUENCE</scope>
    <source>
        <strain evidence="1">CBS 119687</strain>
    </source>
</reference>
<name>A0A6A6ANP0_9PLEO</name>
<dbReference type="Proteomes" id="UP000799771">
    <property type="component" value="Unassembled WGS sequence"/>
</dbReference>
<dbReference type="GeneID" id="54405128"/>
<dbReference type="RefSeq" id="XP_033527797.1">
    <property type="nucleotide sequence ID" value="XM_033664696.1"/>
</dbReference>
<sequence>MPLKITIPQKELTPKEERKLNTRVAAAARWVPKLTRPFPARSETTKAYPLKLMRHYSGRVTSTEPNFVKPRIDRSSRVEKLLHGFPTLSMSTTGQRVGHTDFEALRANKRITKSEKGRQLAWKNFASREIGREDRGREAMLQSGLFTDDLVRESNGQQNQLPEWRKLRTGKFARMNNGE</sequence>
<organism evidence="1 2">
    <name type="scientific">Dothidotthia symphoricarpi CBS 119687</name>
    <dbReference type="NCBI Taxonomy" id="1392245"/>
    <lineage>
        <taxon>Eukaryota</taxon>
        <taxon>Fungi</taxon>
        <taxon>Dikarya</taxon>
        <taxon>Ascomycota</taxon>
        <taxon>Pezizomycotina</taxon>
        <taxon>Dothideomycetes</taxon>
        <taxon>Pleosporomycetidae</taxon>
        <taxon>Pleosporales</taxon>
        <taxon>Dothidotthiaceae</taxon>
        <taxon>Dothidotthia</taxon>
    </lineage>
</organism>
<proteinExistence type="predicted"/>